<dbReference type="RefSeq" id="WP_222198644.1">
    <property type="nucleotide sequence ID" value="NZ_JAIMFO010000004.1"/>
</dbReference>
<evidence type="ECO:0000259" key="1">
    <source>
        <dbReference type="Pfam" id="PF13338"/>
    </source>
</evidence>
<dbReference type="EMBL" id="JAIMFO010000004">
    <property type="protein sequence ID" value="MBY4796923.1"/>
    <property type="molecule type" value="Genomic_DNA"/>
</dbReference>
<name>A0ABS7MHT6_9ACTN</name>
<organism evidence="2 3">
    <name type="scientific">Collinsella ureilytica</name>
    <dbReference type="NCBI Taxonomy" id="2869515"/>
    <lineage>
        <taxon>Bacteria</taxon>
        <taxon>Bacillati</taxon>
        <taxon>Actinomycetota</taxon>
        <taxon>Coriobacteriia</taxon>
        <taxon>Coriobacteriales</taxon>
        <taxon>Coriobacteriaceae</taxon>
        <taxon>Collinsella</taxon>
    </lineage>
</organism>
<dbReference type="Proteomes" id="UP000700908">
    <property type="component" value="Unassembled WGS sequence"/>
</dbReference>
<evidence type="ECO:0000313" key="2">
    <source>
        <dbReference type="EMBL" id="MBY4796923.1"/>
    </source>
</evidence>
<dbReference type="InterPro" id="IPR025159">
    <property type="entry name" value="AbiEi_N"/>
</dbReference>
<dbReference type="Pfam" id="PF13338">
    <property type="entry name" value="AbiEi_4"/>
    <property type="match status" value="1"/>
</dbReference>
<evidence type="ECO:0000313" key="3">
    <source>
        <dbReference type="Proteomes" id="UP000700908"/>
    </source>
</evidence>
<feature type="domain" description="AbiEi antitoxin N-terminal" evidence="1">
    <location>
        <begin position="12"/>
        <end position="52"/>
    </location>
</feature>
<proteinExistence type="predicted"/>
<keyword evidence="3" id="KW-1185">Reference proteome</keyword>
<sequence length="174" mass="18774">MSKIDNIYAAVDDFGLVTSEEASQLGMSRAELVQQAHMGKLVRVARGVYRMPVWPSQAQAPYAIAVKSAGKDAFLYGESVVALLELAPTNPSKIWLASSKRCRRNLGQGVSVRQISNVDPVLIEGIPCQPIMHAILAAAQTMGVKRAVAAAQEALKKGYITPCEATRIEQELLP</sequence>
<gene>
    <name evidence="2" type="ORF">K6V98_00885</name>
</gene>
<protein>
    <recommendedName>
        <fullName evidence="1">AbiEi antitoxin N-terminal domain-containing protein</fullName>
    </recommendedName>
</protein>
<reference evidence="2 3" key="1">
    <citation type="submission" date="2021-08" db="EMBL/GenBank/DDBJ databases">
        <title>Collinsella faecalis sp. nov. isolated from swine faeces.</title>
        <authorList>
            <person name="Oh B.S."/>
            <person name="Lee J.H."/>
        </authorList>
    </citation>
    <scope>NUCLEOTIDE SEQUENCE [LARGE SCALE GENOMIC DNA]</scope>
    <source>
        <strain evidence="2 3">AGMB00827</strain>
    </source>
</reference>
<comment type="caution">
    <text evidence="2">The sequence shown here is derived from an EMBL/GenBank/DDBJ whole genome shotgun (WGS) entry which is preliminary data.</text>
</comment>
<accession>A0ABS7MHT6</accession>